<feature type="modified residue" description="Phosphoserine; by host" evidence="15">
    <location>
        <position position="98"/>
    </location>
</feature>
<dbReference type="InterPro" id="IPR014015">
    <property type="entry name" value="Helicase_SF3_DNA-vir"/>
</dbReference>
<evidence type="ECO:0000256" key="15">
    <source>
        <dbReference type="HAMAP-Rule" id="MF_04000"/>
    </source>
</evidence>
<accession>A0A385PIM6</accession>
<evidence type="ECO:0000256" key="8">
    <source>
        <dbReference type="ARBA" id="ARBA00022806"/>
    </source>
</evidence>
<evidence type="ECO:0000256" key="5">
    <source>
        <dbReference type="ARBA" id="ARBA00022705"/>
    </source>
</evidence>
<evidence type="ECO:0000256" key="14">
    <source>
        <dbReference type="ARBA" id="ARBA00093297"/>
    </source>
</evidence>
<dbReference type="Gene3D" id="3.40.1310.10">
    <property type="match status" value="1"/>
</dbReference>
<dbReference type="SUPFAM" id="SSF52540">
    <property type="entry name" value="P-loop containing nucleoside triphosphate hydrolases"/>
    <property type="match status" value="1"/>
</dbReference>
<dbReference type="Pfam" id="PF00519">
    <property type="entry name" value="PPV_E1_C"/>
    <property type="match status" value="1"/>
</dbReference>
<dbReference type="EMBL" id="MH777208">
    <property type="protein sequence ID" value="AYA93721.1"/>
    <property type="molecule type" value="Genomic_DNA"/>
</dbReference>
<dbReference type="InterPro" id="IPR016393">
    <property type="entry name" value="Rep_E1_papillomaV"/>
</dbReference>
<evidence type="ECO:0000256" key="3">
    <source>
        <dbReference type="ARBA" id="ARBA00022553"/>
    </source>
</evidence>
<dbReference type="InterPro" id="IPR001177">
    <property type="entry name" value="PPV_DNA_helicase_E1_C"/>
</dbReference>
<dbReference type="GO" id="GO:0043138">
    <property type="term" value="F:3'-5' DNA helicase activity"/>
    <property type="evidence" value="ECO:0007669"/>
    <property type="project" value="UniProtKB-UniRule"/>
</dbReference>
<evidence type="ECO:0000256" key="4">
    <source>
        <dbReference type="ARBA" id="ARBA00022562"/>
    </source>
</evidence>
<evidence type="ECO:0000313" key="19">
    <source>
        <dbReference type="EMBL" id="AYA93721.1"/>
    </source>
</evidence>
<keyword evidence="8 15" id="KW-0347">Helicase</keyword>
<dbReference type="InterPro" id="IPR027417">
    <property type="entry name" value="P-loop_NTPase"/>
</dbReference>
<evidence type="ECO:0000256" key="6">
    <source>
        <dbReference type="ARBA" id="ARBA00022741"/>
    </source>
</evidence>
<dbReference type="Gene3D" id="1.10.10.510">
    <property type="entry name" value="Zinc finger, large T-antigen D1 domain"/>
    <property type="match status" value="1"/>
</dbReference>
<feature type="short sequence motif" description="Nuclear export signal" evidence="15">
    <location>
        <begin position="97"/>
        <end position="106"/>
    </location>
</feature>
<dbReference type="PROSITE" id="PS51206">
    <property type="entry name" value="SF3_HELICASE_1"/>
    <property type="match status" value="1"/>
</dbReference>
<dbReference type="GO" id="GO:0003677">
    <property type="term" value="F:DNA binding"/>
    <property type="evidence" value="ECO:0007669"/>
    <property type="project" value="UniProtKB-UniRule"/>
</dbReference>
<comment type="function">
    <text evidence="14 15">ATP-dependent DNA 3'-5' helicase required for initiation of viral DNA replication. It forms a complex with the viral E2 protein. The E1-E2 complex binds to the replication origin which contains binding sites for both proteins. During the initial step, a dimer of E1 interacts with a dimer of protein E2 leading to a complex that binds the viral origin of replication with high specificity. Then, a second dimer of E1 displaces the E2 dimer in an ATP-dependent manner to form the E1 tetramer. Following this, two E1 monomers are added to each half of the site, which results in the formation of two E1 trimers on the viral ori. Subsequently, two hexamers will be created. The double hexamer acts as a bi-directional helicase machinery and unwinds the viral DNA and then recruits the host DNA polymerase to start replication.</text>
</comment>
<reference evidence="19" key="1">
    <citation type="journal article" date="2018" name="Nat. Med.">
        <title>Expanded skin virome in DOCK8-deficient patients.</title>
        <authorList>
            <consortium name="NISC Comparative Sequencing Program"/>
            <person name="Tirosh O."/>
            <person name="Conlan S."/>
            <person name="Deming C."/>
            <person name="Lee-Lin S.Q."/>
            <person name="Huang X."/>
            <person name="Su H.C."/>
            <person name="Freeman A.F."/>
            <person name="Segre J.A."/>
            <person name="Kong H.H."/>
        </authorList>
    </citation>
    <scope>NUCLEOTIDE SEQUENCE</scope>
    <source>
        <strain evidence="19">HPV-mSK_063</strain>
    </source>
</reference>
<keyword evidence="6 15" id="KW-0547">Nucleotide-binding</keyword>
<dbReference type="InterPro" id="IPR046935">
    <property type="entry name" value="PPV_E1_DBD_sf"/>
</dbReference>
<comment type="PTM">
    <text evidence="15">Phosphorylated.</text>
</comment>
<keyword evidence="3 15" id="KW-0597">Phosphoprotein</keyword>
<comment type="subunit">
    <text evidence="15">Can form hexamers. Interacts with E2 protein; this interaction increases E1 DNA binding specificity. Interacts with host DNA polymerase subunit POLA2. Interacts with host single stranded DNA-binding protein RPA1. Interacts with host TOP1; this interaction stimulates the enzymatic activity of TOP1.</text>
</comment>
<sequence>MAEPTKGTVSINSLDDNAWFIVNEAECEDRINTLDELFDDSTDCSNISNLINDVDELEQGNSLALFNSEITQECNRAVSVLKRKYVQSPPPPSIAALSPRLEAIRISPQRTSSSKRKLFQDSGLGDDEATNSFNQVETLSDESVSPSGGSCRTALQDILLCSNQRAKLLAKFEEFYGVAYTEITRKFKSDKSMCENWIIGVFAAACEVLEGSKQLLQQYCDFIQFIQFDFSALYLVQFKHSKNRETVTKLFCKLLNIQSVQMICDPPKIRSVPAALYFYKQSMTGKSYIYGTLPDWIAKLTQLNHQMASQAEAFDLSQMVQWAYDNQMTDEPSIAYNYALLAEEDNNAAAFLKSNNQVRYVRDCCSMVKLFLRQEMRNMTMSQWIFKCCNECDGEDNWKVIIDFLKYQQVNIVEFLCALRYFFKKVPKRNCILIFGPPDTGKSYFCFSLIRFLRGKVVSFLNKHSTFWLQPLLDSKVGFLDDATYSCWMYIDENMRNALDGNTMCIDQKHKAPQQYSLPPFFITSNVNVKAESTLRYLHSRIISFEFANKLPMDNENNPVYKFTDQAWKAFFLKLQKQLDLQPEDNESEGLDRTFRCTTRAINDSL</sequence>
<dbReference type="InterPro" id="IPR037102">
    <property type="entry name" value="Znf_lg_T-Ag_D1_dom_sf"/>
</dbReference>
<dbReference type="SUPFAM" id="SSF55464">
    <property type="entry name" value="Origin of replication-binding domain, RBD-like"/>
    <property type="match status" value="1"/>
</dbReference>
<dbReference type="PIRSF" id="PIRSF003383">
    <property type="entry name" value="Rep_E1_papillomaV"/>
    <property type="match status" value="1"/>
</dbReference>
<comment type="catalytic activity">
    <reaction evidence="13 15 16">
        <text>ATP + H2O = ADP + phosphate + H(+)</text>
        <dbReference type="Rhea" id="RHEA:13065"/>
        <dbReference type="ChEBI" id="CHEBI:15377"/>
        <dbReference type="ChEBI" id="CHEBI:15378"/>
        <dbReference type="ChEBI" id="CHEBI:30616"/>
        <dbReference type="ChEBI" id="CHEBI:43474"/>
        <dbReference type="ChEBI" id="CHEBI:456216"/>
        <dbReference type="EC" id="5.6.2.4"/>
    </reaction>
</comment>
<comment type="catalytic activity">
    <reaction evidence="12 15">
        <text>Couples ATP hydrolysis with the unwinding of duplex DNA by translocating in the 3'-5' direction.</text>
        <dbReference type="EC" id="5.6.2.4"/>
    </reaction>
</comment>
<evidence type="ECO:0000256" key="9">
    <source>
        <dbReference type="ARBA" id="ARBA00022840"/>
    </source>
</evidence>
<evidence type="ECO:0000256" key="7">
    <source>
        <dbReference type="ARBA" id="ARBA00022801"/>
    </source>
</evidence>
<keyword evidence="2 15" id="KW-0244">Early protein</keyword>
<keyword evidence="7 15" id="KW-0378">Hydrolase</keyword>
<dbReference type="InterPro" id="IPR046832">
    <property type="entry name" value="PPV_E1_DBD"/>
</dbReference>
<dbReference type="HAMAP" id="MF_04000">
    <property type="entry name" value="PPV_E1"/>
    <property type="match status" value="1"/>
</dbReference>
<evidence type="ECO:0000256" key="1">
    <source>
        <dbReference type="ARBA" id="ARBA00004147"/>
    </source>
</evidence>
<dbReference type="GO" id="GO:0016887">
    <property type="term" value="F:ATP hydrolysis activity"/>
    <property type="evidence" value="ECO:0007669"/>
    <property type="project" value="RHEA"/>
</dbReference>
<evidence type="ECO:0000256" key="10">
    <source>
        <dbReference type="ARBA" id="ARBA00023125"/>
    </source>
</evidence>
<evidence type="ECO:0000256" key="13">
    <source>
        <dbReference type="ARBA" id="ARBA00048988"/>
    </source>
</evidence>
<feature type="modified residue" description="Phosphoserine; by host" evidence="15">
    <location>
        <position position="88"/>
    </location>
</feature>
<dbReference type="InterPro" id="IPR014000">
    <property type="entry name" value="PPV_DNA_helicase_E1_N"/>
</dbReference>
<dbReference type="GO" id="GO:0042025">
    <property type="term" value="C:host cell nucleus"/>
    <property type="evidence" value="ECO:0007669"/>
    <property type="project" value="UniProtKB-SubCell"/>
</dbReference>
<evidence type="ECO:0000256" key="12">
    <source>
        <dbReference type="ARBA" id="ARBA00034617"/>
    </source>
</evidence>
<dbReference type="GO" id="GO:0005524">
    <property type="term" value="F:ATP binding"/>
    <property type="evidence" value="ECO:0007669"/>
    <property type="project" value="UniProtKB-UniRule"/>
</dbReference>
<evidence type="ECO:0000256" key="16">
    <source>
        <dbReference type="PIRNR" id="PIRNR003383"/>
    </source>
</evidence>
<comment type="function">
    <text evidence="16">ATP-dependent DNA helicase required for initiation of viral DNA replication. It forms a complex with the viral E2 protein. The E1-E2 complex binds to the replication origin which contains binding sites for both proteins.</text>
</comment>
<feature type="binding site" evidence="15">
    <location>
        <begin position="436"/>
        <end position="443"/>
    </location>
    <ligand>
        <name>ATP</name>
        <dbReference type="ChEBI" id="CHEBI:30616"/>
    </ligand>
</feature>
<dbReference type="Pfam" id="PF00524">
    <property type="entry name" value="PPV_E1_N"/>
    <property type="match status" value="1"/>
</dbReference>
<name>A0A385PIM6_9PAPI</name>
<evidence type="ECO:0000256" key="2">
    <source>
        <dbReference type="ARBA" id="ARBA00022518"/>
    </source>
</evidence>
<keyword evidence="10 15" id="KW-0238">DNA-binding</keyword>
<keyword evidence="4 15" id="KW-1048">Host nucleus</keyword>
<evidence type="ECO:0000256" key="11">
    <source>
        <dbReference type="ARBA" id="ARBA00023235"/>
    </source>
</evidence>
<keyword evidence="11 15" id="KW-0413">Isomerase</keyword>
<comment type="caution">
    <text evidence="15">Lacks conserved residue(s) required for the propagation of feature annotation.</text>
</comment>
<gene>
    <name evidence="15" type="primary">E1</name>
</gene>
<dbReference type="EC" id="5.6.2.4" evidence="15 16"/>
<comment type="subcellular location">
    <subcellularLocation>
        <location evidence="1 15">Host nucleus</location>
    </subcellularLocation>
</comment>
<feature type="domain" description="SF3 helicase" evidence="18">
    <location>
        <begin position="396"/>
        <end position="560"/>
    </location>
</feature>
<keyword evidence="5 15" id="KW-0235">DNA replication</keyword>
<evidence type="ECO:0000256" key="17">
    <source>
        <dbReference type="SAM" id="MobiDB-lite"/>
    </source>
</evidence>
<feature type="region of interest" description="Disordered" evidence="17">
    <location>
        <begin position="108"/>
        <end position="130"/>
    </location>
</feature>
<dbReference type="Pfam" id="PF20450">
    <property type="entry name" value="PPV_E1_DBD"/>
    <property type="match status" value="1"/>
</dbReference>
<proteinExistence type="inferred from homology"/>
<feature type="short sequence motif" description="Nuclear localization signal" evidence="15">
    <location>
        <begin position="82"/>
        <end position="84"/>
    </location>
</feature>
<organism evidence="19">
    <name type="scientific">Human papillomavirus</name>
    <dbReference type="NCBI Taxonomy" id="10566"/>
    <lineage>
        <taxon>Viruses</taxon>
        <taxon>Monodnaviria</taxon>
        <taxon>Shotokuvirae</taxon>
        <taxon>Cossaviricota</taxon>
        <taxon>Papovaviricetes</taxon>
        <taxon>Zurhausenvirales</taxon>
        <taxon>Papillomaviridae</taxon>
    </lineage>
</organism>
<keyword evidence="9 15" id="KW-0067">ATP-binding</keyword>
<comment type="similarity">
    <text evidence="15 16">Belongs to the papillomaviridae E1 protein family.</text>
</comment>
<evidence type="ECO:0000259" key="18">
    <source>
        <dbReference type="PROSITE" id="PS51206"/>
    </source>
</evidence>
<dbReference type="GO" id="GO:0006260">
    <property type="term" value="P:DNA replication"/>
    <property type="evidence" value="ECO:0007669"/>
    <property type="project" value="UniProtKB-UniRule"/>
</dbReference>
<protein>
    <recommendedName>
        <fullName evidence="15 16">Replication protein E1</fullName>
        <ecNumber evidence="15 16">5.6.2.4</ecNumber>
    </recommendedName>
    <alternativeName>
        <fullName evidence="15">ATP-dependent helicase E1</fullName>
    </alternativeName>
    <alternativeName>
        <fullName evidence="15">DNA 3'-5' helicase E1</fullName>
    </alternativeName>
</protein>
<dbReference type="Gene3D" id="3.40.50.300">
    <property type="entry name" value="P-loop containing nucleotide triphosphate hydrolases"/>
    <property type="match status" value="1"/>
</dbReference>